<keyword evidence="2" id="KW-0472">Membrane</keyword>
<feature type="transmembrane region" description="Helical" evidence="2">
    <location>
        <begin position="52"/>
        <end position="71"/>
    </location>
</feature>
<feature type="transmembrane region" description="Helical" evidence="2">
    <location>
        <begin position="91"/>
        <end position="110"/>
    </location>
</feature>
<feature type="compositionally biased region" description="Low complexity" evidence="1">
    <location>
        <begin position="159"/>
        <end position="188"/>
    </location>
</feature>
<proteinExistence type="predicted"/>
<evidence type="ECO:0000313" key="4">
    <source>
        <dbReference type="Proteomes" id="UP000494108"/>
    </source>
</evidence>
<evidence type="ECO:0000256" key="1">
    <source>
        <dbReference type="SAM" id="MobiDB-lite"/>
    </source>
</evidence>
<protein>
    <submittedName>
        <fullName evidence="3">Uncharacterized protein</fullName>
    </submittedName>
</protein>
<sequence length="272" mass="29115">MQHDGTPDPDSQAPVDPQTLRLREENRALRELLAAQVQATHPPPQPGCLRRFGWWLISAPGAAVVSWRTLLGRDDAPPITGRRVGSATLTVLYTLAIYGALVLLVVSWNAPNNGITGNTAASPIRVPLLPLPALTPEDEPSDWEHDPDDKAASPPAQPEPAATPEAEPTVAQEPTADTPRTTHPETATAPPPPATAGAVEPAPVTTGPQSTLRITEIPAQNPMAWVDSLKDELARCAQLGFFERPDCAWAARKQFCEPNHGWGIVKECPAQP</sequence>
<reference evidence="3 4" key="1">
    <citation type="submission" date="2020-04" db="EMBL/GenBank/DDBJ databases">
        <authorList>
            <person name="De Canck E."/>
        </authorList>
    </citation>
    <scope>NUCLEOTIDE SEQUENCE [LARGE SCALE GENOMIC DNA]</scope>
    <source>
        <strain evidence="3 4">LMG 3431</strain>
    </source>
</reference>
<keyword evidence="2" id="KW-1133">Transmembrane helix</keyword>
<name>A0A6S6YLJ2_9BURK</name>
<organism evidence="3 4">
    <name type="scientific">Achromobacter pestifer</name>
    <dbReference type="NCBI Taxonomy" id="1353889"/>
    <lineage>
        <taxon>Bacteria</taxon>
        <taxon>Pseudomonadati</taxon>
        <taxon>Pseudomonadota</taxon>
        <taxon>Betaproteobacteria</taxon>
        <taxon>Burkholderiales</taxon>
        <taxon>Alcaligenaceae</taxon>
        <taxon>Achromobacter</taxon>
    </lineage>
</organism>
<dbReference type="AlphaFoldDB" id="A0A6S6YLJ2"/>
<gene>
    <name evidence="3" type="ORF">LMG3431_01175</name>
</gene>
<feature type="region of interest" description="Disordered" evidence="1">
    <location>
        <begin position="131"/>
        <end position="209"/>
    </location>
</feature>
<dbReference type="EMBL" id="CADIJX010000001">
    <property type="protein sequence ID" value="CAB3630922.1"/>
    <property type="molecule type" value="Genomic_DNA"/>
</dbReference>
<evidence type="ECO:0000256" key="2">
    <source>
        <dbReference type="SAM" id="Phobius"/>
    </source>
</evidence>
<feature type="compositionally biased region" description="Low complexity" evidence="1">
    <location>
        <begin position="195"/>
        <end position="206"/>
    </location>
</feature>
<evidence type="ECO:0000313" key="3">
    <source>
        <dbReference type="EMBL" id="CAB3630922.1"/>
    </source>
</evidence>
<keyword evidence="2" id="KW-0812">Transmembrane</keyword>
<dbReference type="Proteomes" id="UP000494108">
    <property type="component" value="Unassembled WGS sequence"/>
</dbReference>
<accession>A0A6S6YLJ2</accession>
<feature type="compositionally biased region" description="Basic and acidic residues" evidence="1">
    <location>
        <begin position="142"/>
        <end position="151"/>
    </location>
</feature>
<keyword evidence="4" id="KW-1185">Reference proteome</keyword>